<keyword evidence="7" id="KW-0807">Transducer</keyword>
<evidence type="ECO:0000256" key="5">
    <source>
        <dbReference type="ARBA" id="ARBA00023136"/>
    </source>
</evidence>
<evidence type="ECO:0000256" key="8">
    <source>
        <dbReference type="SAM" id="Phobius"/>
    </source>
</evidence>
<evidence type="ECO:0000256" key="4">
    <source>
        <dbReference type="ARBA" id="ARBA00023040"/>
    </source>
</evidence>
<reference evidence="10" key="1">
    <citation type="submission" date="2025-08" db="UniProtKB">
        <authorList>
            <consortium name="Ensembl"/>
        </authorList>
    </citation>
    <scope>IDENTIFICATION</scope>
</reference>
<reference evidence="10" key="2">
    <citation type="submission" date="2025-09" db="UniProtKB">
        <authorList>
            <consortium name="Ensembl"/>
        </authorList>
    </citation>
    <scope>IDENTIFICATION</scope>
</reference>
<protein>
    <recommendedName>
        <fullName evidence="9">G-protein coupled receptors family 1 profile domain-containing protein</fullName>
    </recommendedName>
</protein>
<evidence type="ECO:0000256" key="3">
    <source>
        <dbReference type="ARBA" id="ARBA00022989"/>
    </source>
</evidence>
<accession>A0A671LMN9</accession>
<feature type="transmembrane region" description="Helical" evidence="8">
    <location>
        <begin position="15"/>
        <end position="36"/>
    </location>
</feature>
<dbReference type="PANTHER" id="PTHR45695">
    <property type="entry name" value="LEUCOKININ RECEPTOR-RELATED"/>
    <property type="match status" value="1"/>
</dbReference>
<dbReference type="GO" id="GO:0005886">
    <property type="term" value="C:plasma membrane"/>
    <property type="evidence" value="ECO:0007669"/>
    <property type="project" value="TreeGrafter"/>
</dbReference>
<keyword evidence="2 8" id="KW-0812">Transmembrane</keyword>
<keyword evidence="11" id="KW-1185">Reference proteome</keyword>
<organism evidence="10 11">
    <name type="scientific">Sinocyclocheilus anshuiensis</name>
    <dbReference type="NCBI Taxonomy" id="1608454"/>
    <lineage>
        <taxon>Eukaryota</taxon>
        <taxon>Metazoa</taxon>
        <taxon>Chordata</taxon>
        <taxon>Craniata</taxon>
        <taxon>Vertebrata</taxon>
        <taxon>Euteleostomi</taxon>
        <taxon>Actinopterygii</taxon>
        <taxon>Neopterygii</taxon>
        <taxon>Teleostei</taxon>
        <taxon>Ostariophysi</taxon>
        <taxon>Cypriniformes</taxon>
        <taxon>Cyprinidae</taxon>
        <taxon>Cyprininae</taxon>
        <taxon>Sinocyclocheilus</taxon>
    </lineage>
</organism>
<proteinExistence type="predicted"/>
<evidence type="ECO:0000313" key="11">
    <source>
        <dbReference type="Proteomes" id="UP000472260"/>
    </source>
</evidence>
<feature type="domain" description="G-protein coupled receptors family 1 profile" evidence="9">
    <location>
        <begin position="28"/>
        <end position="68"/>
    </location>
</feature>
<dbReference type="GO" id="GO:0004930">
    <property type="term" value="F:G protein-coupled receptor activity"/>
    <property type="evidence" value="ECO:0007669"/>
    <property type="project" value="UniProtKB-KW"/>
</dbReference>
<dbReference type="Ensembl" id="ENSSANT00000022541.1">
    <property type="protein sequence ID" value="ENSSANP00000021157.1"/>
    <property type="gene ID" value="ENSSANG00000010980.1"/>
</dbReference>
<dbReference type="Pfam" id="PF00001">
    <property type="entry name" value="7tm_1"/>
    <property type="match status" value="1"/>
</dbReference>
<sequence>ALHRQLPAGAKTTFVVMYVIIFALALVGHSLVVYIVVRKRAMRTATNIFICSLAVSDLSTCCFVISPITNADMVLRLCGKRQYKSL</sequence>
<evidence type="ECO:0000256" key="6">
    <source>
        <dbReference type="ARBA" id="ARBA00023170"/>
    </source>
</evidence>
<evidence type="ECO:0000256" key="7">
    <source>
        <dbReference type="ARBA" id="ARBA00023224"/>
    </source>
</evidence>
<dbReference type="Gene3D" id="1.20.1070.10">
    <property type="entry name" value="Rhodopsin 7-helix transmembrane proteins"/>
    <property type="match status" value="1"/>
</dbReference>
<dbReference type="PRINTS" id="PR00237">
    <property type="entry name" value="GPCRRHODOPSN"/>
</dbReference>
<keyword evidence="3 8" id="KW-1133">Transmembrane helix</keyword>
<dbReference type="Proteomes" id="UP000472260">
    <property type="component" value="Unassembled WGS sequence"/>
</dbReference>
<keyword evidence="5 8" id="KW-0472">Membrane</keyword>
<evidence type="ECO:0000313" key="10">
    <source>
        <dbReference type="Ensembl" id="ENSSANP00000021157.1"/>
    </source>
</evidence>
<dbReference type="InterPro" id="IPR017452">
    <property type="entry name" value="GPCR_Rhodpsn_7TM"/>
</dbReference>
<dbReference type="AlphaFoldDB" id="A0A671LMN9"/>
<keyword evidence="4" id="KW-0297">G-protein coupled receptor</keyword>
<evidence type="ECO:0000256" key="1">
    <source>
        <dbReference type="ARBA" id="ARBA00004141"/>
    </source>
</evidence>
<name>A0A671LMN9_9TELE</name>
<dbReference type="SUPFAM" id="SSF81321">
    <property type="entry name" value="Family A G protein-coupled receptor-like"/>
    <property type="match status" value="1"/>
</dbReference>
<keyword evidence="6" id="KW-0675">Receptor</keyword>
<evidence type="ECO:0000259" key="9">
    <source>
        <dbReference type="PROSITE" id="PS50262"/>
    </source>
</evidence>
<comment type="subcellular location">
    <subcellularLocation>
        <location evidence="1">Membrane</location>
        <topology evidence="1">Multi-pass membrane protein</topology>
    </subcellularLocation>
</comment>
<evidence type="ECO:0000256" key="2">
    <source>
        <dbReference type="ARBA" id="ARBA00022692"/>
    </source>
</evidence>
<dbReference type="InterPro" id="IPR000276">
    <property type="entry name" value="GPCR_Rhodpsn"/>
</dbReference>
<dbReference type="PANTHER" id="PTHR45695:SF20">
    <property type="entry name" value="PYROGLUTAMYLATED RFAMIDE PEPTIDE RECEPTOR"/>
    <property type="match status" value="1"/>
</dbReference>
<dbReference type="PROSITE" id="PS50262">
    <property type="entry name" value="G_PROTEIN_RECEP_F1_2"/>
    <property type="match status" value="1"/>
</dbReference>